<dbReference type="AlphaFoldDB" id="A0A0Q0Z8Y1"/>
<evidence type="ECO:0000313" key="2">
    <source>
        <dbReference type="EMBL" id="KQB86057.1"/>
    </source>
</evidence>
<evidence type="ECO:0008006" key="4">
    <source>
        <dbReference type="Google" id="ProtNLM"/>
    </source>
</evidence>
<keyword evidence="1" id="KW-0472">Membrane</keyword>
<sequence>MPFSFTVDEAWAKKNNELLRDTRRLRLSAFLLGLLMAAAGVGFSMLAGGAAQFLILGVFLVLAVIFVIIGIIVPSKVGGAQQLYDTYPLAPAVIAEINPRDIVLMALVNTAVDTHQPPRWALALRTVTAIKGHERKRGTRVPAVAVSGRRTTRNQGIWDEVTPMPIAWGTPDPDVVTAARKAIPQQQWEMLEKGRKRLDEVKATPRNLLVL</sequence>
<proteinExistence type="predicted"/>
<gene>
    <name evidence="2" type="ORF">Clow_01801</name>
</gene>
<dbReference type="RefSeq" id="WP_055178378.1">
    <property type="nucleotide sequence ID" value="NZ_JAUSQY010000001.1"/>
</dbReference>
<reference evidence="2 3" key="1">
    <citation type="submission" date="2015-10" db="EMBL/GenBank/DDBJ databases">
        <title>Corynebacteirum lowii and Corynebacterium oculi species nova, derived from human clinical disease and and emended description of Corynebacterium mastiditis.</title>
        <authorList>
            <person name="Bernard K."/>
            <person name="Pacheco A.L."/>
            <person name="Mcdougall C."/>
            <person name="Burtx T."/>
            <person name="Weibe D."/>
            <person name="Tyler S."/>
            <person name="Olson A.B."/>
            <person name="Cnockaert M."/>
            <person name="Eguchi H."/>
            <person name="Kuwahara T."/>
            <person name="Nakayama-Imaohji H."/>
            <person name="Boudewijins M."/>
            <person name="Van Hoecke F."/>
            <person name="Bernier A.-M."/>
            <person name="Vandamme P."/>
        </authorList>
    </citation>
    <scope>NUCLEOTIDE SEQUENCE [LARGE SCALE GENOMIC DNA]</scope>
    <source>
        <strain evidence="2 3">NML 130206</strain>
    </source>
</reference>
<comment type="caution">
    <text evidence="2">The sequence shown here is derived from an EMBL/GenBank/DDBJ whole genome shotgun (WGS) entry which is preliminary data.</text>
</comment>
<dbReference type="Gene3D" id="2.40.410.10">
    <property type="entry name" value="putative membrane protein from Corynebacterium diphtheriae superfamily"/>
    <property type="match status" value="1"/>
</dbReference>
<organism evidence="2 3">
    <name type="scientific">Corynebacterium lowii</name>
    <dbReference type="NCBI Taxonomy" id="1544413"/>
    <lineage>
        <taxon>Bacteria</taxon>
        <taxon>Bacillati</taxon>
        <taxon>Actinomycetota</taxon>
        <taxon>Actinomycetes</taxon>
        <taxon>Mycobacteriales</taxon>
        <taxon>Corynebacteriaceae</taxon>
        <taxon>Corynebacterium</taxon>
    </lineage>
</organism>
<dbReference type="Pfam" id="PF11580">
    <property type="entry name" value="DUF3239"/>
    <property type="match status" value="1"/>
</dbReference>
<feature type="transmembrane region" description="Helical" evidence="1">
    <location>
        <begin position="27"/>
        <end position="47"/>
    </location>
</feature>
<dbReference type="PATRIC" id="fig|1544413.3.peg.1807"/>
<keyword evidence="1" id="KW-0812">Transmembrane</keyword>
<dbReference type="Proteomes" id="UP000050488">
    <property type="component" value="Unassembled WGS sequence"/>
</dbReference>
<evidence type="ECO:0000256" key="1">
    <source>
        <dbReference type="SAM" id="Phobius"/>
    </source>
</evidence>
<name>A0A0Q0Z8Y1_9CORY</name>
<dbReference type="STRING" id="1544413.Clow_01801"/>
<dbReference type="InterPro" id="IPR021632">
    <property type="entry name" value="DUF3239"/>
</dbReference>
<feature type="transmembrane region" description="Helical" evidence="1">
    <location>
        <begin position="53"/>
        <end position="73"/>
    </location>
</feature>
<keyword evidence="3" id="KW-1185">Reference proteome</keyword>
<dbReference type="InterPro" id="IPR023124">
    <property type="entry name" value="DUF3239_dom_sf"/>
</dbReference>
<dbReference type="EMBL" id="LKEV01000005">
    <property type="protein sequence ID" value="KQB86057.1"/>
    <property type="molecule type" value="Genomic_DNA"/>
</dbReference>
<keyword evidence="1" id="KW-1133">Transmembrane helix</keyword>
<evidence type="ECO:0000313" key="3">
    <source>
        <dbReference type="Proteomes" id="UP000050488"/>
    </source>
</evidence>
<protein>
    <recommendedName>
        <fullName evidence="4">DUF3239 domain-containing protein</fullName>
    </recommendedName>
</protein>
<accession>A0A0Q0Z8Y1</accession>
<dbReference type="OrthoDB" id="4548219at2"/>